<evidence type="ECO:0000313" key="4">
    <source>
        <dbReference type="Proteomes" id="UP000256345"/>
    </source>
</evidence>
<comment type="caution">
    <text evidence="3">The sequence shown here is derived from an EMBL/GenBank/DDBJ whole genome shotgun (WGS) entry which is preliminary data.</text>
</comment>
<evidence type="ECO:0000313" key="3">
    <source>
        <dbReference type="EMBL" id="REG36045.1"/>
    </source>
</evidence>
<evidence type="ECO:0000256" key="1">
    <source>
        <dbReference type="SAM" id="MobiDB-lite"/>
    </source>
</evidence>
<sequence length="216" mass="24300">MVGTQKTRRFLVLCVLAVLASVMAGCSVGAHATASSPAAASSPVYLAQVTCWNTMSCCIQRWPLSAAEHCGASAAEIAEVLNGARVLHEMTQPEGEQLEEEAEAPSDAEVAEDSGEPPNCTGQNHHIISRPIFKELKRHKNLGELYEPRDERFVTRAKDEESHCGYQKWHRDVDKEVIQWLRRFSEATRKEFESYLREIYSRPEMLKRFPHGYPGK</sequence>
<evidence type="ECO:0008006" key="5">
    <source>
        <dbReference type="Google" id="ProtNLM"/>
    </source>
</evidence>
<proteinExistence type="predicted"/>
<dbReference type="EMBL" id="QUMU01000002">
    <property type="protein sequence ID" value="REG36045.1"/>
    <property type="molecule type" value="Genomic_DNA"/>
</dbReference>
<feature type="compositionally biased region" description="Acidic residues" evidence="1">
    <location>
        <begin position="96"/>
        <end position="115"/>
    </location>
</feature>
<keyword evidence="4" id="KW-1185">Reference proteome</keyword>
<organism evidence="3 4">
    <name type="scientific">Archangium gephyra</name>
    <dbReference type="NCBI Taxonomy" id="48"/>
    <lineage>
        <taxon>Bacteria</taxon>
        <taxon>Pseudomonadati</taxon>
        <taxon>Myxococcota</taxon>
        <taxon>Myxococcia</taxon>
        <taxon>Myxococcales</taxon>
        <taxon>Cystobacterineae</taxon>
        <taxon>Archangiaceae</taxon>
        <taxon>Archangium</taxon>
    </lineage>
</organism>
<keyword evidence="2" id="KW-0732">Signal</keyword>
<gene>
    <name evidence="3" type="ORF">ATI61_102419</name>
</gene>
<name>A0ABX9K9C6_9BACT</name>
<feature type="region of interest" description="Disordered" evidence="1">
    <location>
        <begin position="93"/>
        <end position="124"/>
    </location>
</feature>
<dbReference type="RefSeq" id="WP_147332751.1">
    <property type="nucleotide sequence ID" value="NZ_CP011509.1"/>
</dbReference>
<dbReference type="PROSITE" id="PS51257">
    <property type="entry name" value="PROKAR_LIPOPROTEIN"/>
    <property type="match status" value="1"/>
</dbReference>
<reference evidence="3 4" key="1">
    <citation type="submission" date="2018-08" db="EMBL/GenBank/DDBJ databases">
        <title>Genomic Encyclopedia of Archaeal and Bacterial Type Strains, Phase II (KMG-II): from individual species to whole genera.</title>
        <authorList>
            <person name="Goeker M."/>
        </authorList>
    </citation>
    <scope>NUCLEOTIDE SEQUENCE [LARGE SCALE GENOMIC DNA]</scope>
    <source>
        <strain evidence="3 4">DSM 2261</strain>
    </source>
</reference>
<feature type="signal peptide" evidence="2">
    <location>
        <begin position="1"/>
        <end position="24"/>
    </location>
</feature>
<protein>
    <recommendedName>
        <fullName evidence="5">Lipoprotein</fullName>
    </recommendedName>
</protein>
<feature type="chain" id="PRO_5047192450" description="Lipoprotein" evidence="2">
    <location>
        <begin position="25"/>
        <end position="216"/>
    </location>
</feature>
<dbReference type="Proteomes" id="UP000256345">
    <property type="component" value="Unassembled WGS sequence"/>
</dbReference>
<evidence type="ECO:0000256" key="2">
    <source>
        <dbReference type="SAM" id="SignalP"/>
    </source>
</evidence>
<accession>A0ABX9K9C6</accession>